<protein>
    <submittedName>
        <fullName evidence="3">Dihydrouridine synthase (Dus)</fullName>
    </submittedName>
</protein>
<reference evidence="2 5" key="2">
    <citation type="submission" date="2019-07" db="EMBL/GenBank/DDBJ databases">
        <title>Whole genome shotgun sequence of Halolactibacillus miurensis NBRC 100873.</title>
        <authorList>
            <person name="Hosoyama A."/>
            <person name="Uohara A."/>
            <person name="Ohji S."/>
            <person name="Ichikawa N."/>
        </authorList>
    </citation>
    <scope>NUCLEOTIDE SEQUENCE [LARGE SCALE GENOMIC DNA]</scope>
    <source>
        <strain evidence="2 5">NBRC 100873</strain>
    </source>
</reference>
<name>A0A1I6TFW3_9BACI</name>
<dbReference type="AlphaFoldDB" id="A0A1I6TFW3"/>
<evidence type="ECO:0000313" key="5">
    <source>
        <dbReference type="Proteomes" id="UP000321773"/>
    </source>
</evidence>
<dbReference type="STRING" id="306541.SAMN05421668_1152"/>
<dbReference type="Proteomes" id="UP000321773">
    <property type="component" value="Unassembled WGS sequence"/>
</dbReference>
<dbReference type="EMBL" id="FPAI01000015">
    <property type="protein sequence ID" value="SFS88074.1"/>
    <property type="molecule type" value="Genomic_DNA"/>
</dbReference>
<reference evidence="3 4" key="1">
    <citation type="submission" date="2016-10" db="EMBL/GenBank/DDBJ databases">
        <authorList>
            <person name="de Groot N.N."/>
        </authorList>
    </citation>
    <scope>NUCLEOTIDE SEQUENCE [LARGE SCALE GENOMIC DNA]</scope>
    <source>
        <strain evidence="3 4">DSM 17074</strain>
    </source>
</reference>
<dbReference type="SUPFAM" id="SSF51395">
    <property type="entry name" value="FMN-linked oxidoreductases"/>
    <property type="match status" value="1"/>
</dbReference>
<accession>A0A1I6TFW3</accession>
<dbReference type="Gene3D" id="3.20.20.70">
    <property type="entry name" value="Aldolase class I"/>
    <property type="match status" value="1"/>
</dbReference>
<evidence type="ECO:0000313" key="4">
    <source>
        <dbReference type="Proteomes" id="UP000199139"/>
    </source>
</evidence>
<dbReference type="EMBL" id="BJWJ01000015">
    <property type="protein sequence ID" value="GEM04635.1"/>
    <property type="molecule type" value="Genomic_DNA"/>
</dbReference>
<proteinExistence type="predicted"/>
<gene>
    <name evidence="2" type="ORF">HMI01_16230</name>
    <name evidence="3" type="ORF">SAMN05421668_1152</name>
</gene>
<evidence type="ECO:0000313" key="3">
    <source>
        <dbReference type="EMBL" id="SFS88074.1"/>
    </source>
</evidence>
<dbReference type="Proteomes" id="UP000199139">
    <property type="component" value="Unassembled WGS sequence"/>
</dbReference>
<dbReference type="InterPro" id="IPR035587">
    <property type="entry name" value="DUS-like_FMN-bd"/>
</dbReference>
<dbReference type="Pfam" id="PF01207">
    <property type="entry name" value="Dus"/>
    <property type="match status" value="1"/>
</dbReference>
<evidence type="ECO:0000313" key="2">
    <source>
        <dbReference type="EMBL" id="GEM04635.1"/>
    </source>
</evidence>
<organism evidence="3 4">
    <name type="scientific">Halolactibacillus miurensis</name>
    <dbReference type="NCBI Taxonomy" id="306541"/>
    <lineage>
        <taxon>Bacteria</taxon>
        <taxon>Bacillati</taxon>
        <taxon>Bacillota</taxon>
        <taxon>Bacilli</taxon>
        <taxon>Bacillales</taxon>
        <taxon>Bacillaceae</taxon>
        <taxon>Halolactibacillus</taxon>
    </lineage>
</organism>
<keyword evidence="5" id="KW-1185">Reference proteome</keyword>
<dbReference type="InterPro" id="IPR013785">
    <property type="entry name" value="Aldolase_TIM"/>
</dbReference>
<sequence length="66" mass="7382">MFQIGDVTIPNRVVLAPMAGVSNWAFRLKVKEFGEGLVCAEMVTICLLHADRLAELKTERVAMMEM</sequence>
<feature type="domain" description="DUS-like FMN-binding" evidence="1">
    <location>
        <begin position="15"/>
        <end position="47"/>
    </location>
</feature>
<evidence type="ECO:0000259" key="1">
    <source>
        <dbReference type="Pfam" id="PF01207"/>
    </source>
</evidence>